<evidence type="ECO:0000256" key="1">
    <source>
        <dbReference type="SAM" id="MobiDB-lite"/>
    </source>
</evidence>
<name>A0A6P8LDL9_BOMIM</name>
<feature type="signal peptide" evidence="2">
    <location>
        <begin position="1"/>
        <end position="17"/>
    </location>
</feature>
<dbReference type="Proteomes" id="UP000515180">
    <property type="component" value="Unplaced"/>
</dbReference>
<accession>A0A6P8LDL9</accession>
<feature type="compositionally biased region" description="Low complexity" evidence="1">
    <location>
        <begin position="69"/>
        <end position="85"/>
    </location>
</feature>
<reference evidence="4" key="1">
    <citation type="submission" date="2025-08" db="UniProtKB">
        <authorList>
            <consortium name="RefSeq"/>
        </authorList>
    </citation>
    <scope>IDENTIFICATION</scope>
</reference>
<feature type="region of interest" description="Disordered" evidence="1">
    <location>
        <begin position="42"/>
        <end position="91"/>
    </location>
</feature>
<feature type="compositionally biased region" description="Acidic residues" evidence="1">
    <location>
        <begin position="56"/>
        <end position="68"/>
    </location>
</feature>
<dbReference type="GeneID" id="112213898"/>
<evidence type="ECO:0000313" key="4">
    <source>
        <dbReference type="RefSeq" id="XP_033180113.1"/>
    </source>
</evidence>
<dbReference type="RefSeq" id="XP_033180113.1">
    <property type="nucleotide sequence ID" value="XM_033324222.1"/>
</dbReference>
<proteinExistence type="predicted"/>
<keyword evidence="2" id="KW-0732">Signal</keyword>
<keyword evidence="3" id="KW-1185">Reference proteome</keyword>
<sequence length="183" mass="20781">IWAQYFLFFLTNPPLLAITSKSRRYNKMLNKIVNINEDCSEDTSVEDQYELGQSEADSEISEYTESGETEGFSEYTESGETEGSSNNEDENFLKVHRNKETMMILSSSDSEDERTSIPSASQNVMGEIEISIDGTQWINVKRVWIHAQDSHSYDIQGCRKVTGYAKRNIISGCITSSFELIIE</sequence>
<feature type="chain" id="PRO_5027535958" evidence="2">
    <location>
        <begin position="18"/>
        <end position="183"/>
    </location>
</feature>
<protein>
    <submittedName>
        <fullName evidence="4">Uncharacterized protein LOC112213898</fullName>
    </submittedName>
</protein>
<dbReference type="AlphaFoldDB" id="A0A6P8LDL9"/>
<feature type="non-terminal residue" evidence="4">
    <location>
        <position position="1"/>
    </location>
</feature>
<evidence type="ECO:0000313" key="3">
    <source>
        <dbReference type="Proteomes" id="UP000515180"/>
    </source>
</evidence>
<organism evidence="3 4">
    <name type="scientific">Bombus impatiens</name>
    <name type="common">Bumblebee</name>
    <dbReference type="NCBI Taxonomy" id="132113"/>
    <lineage>
        <taxon>Eukaryota</taxon>
        <taxon>Metazoa</taxon>
        <taxon>Ecdysozoa</taxon>
        <taxon>Arthropoda</taxon>
        <taxon>Hexapoda</taxon>
        <taxon>Insecta</taxon>
        <taxon>Pterygota</taxon>
        <taxon>Neoptera</taxon>
        <taxon>Endopterygota</taxon>
        <taxon>Hymenoptera</taxon>
        <taxon>Apocrita</taxon>
        <taxon>Aculeata</taxon>
        <taxon>Apoidea</taxon>
        <taxon>Anthophila</taxon>
        <taxon>Apidae</taxon>
        <taxon>Bombus</taxon>
        <taxon>Pyrobombus</taxon>
    </lineage>
</organism>
<gene>
    <name evidence="4" type="primary">LOC112213898</name>
</gene>
<dbReference type="OrthoDB" id="7472549at2759"/>
<evidence type="ECO:0000256" key="2">
    <source>
        <dbReference type="SAM" id="SignalP"/>
    </source>
</evidence>